<evidence type="ECO:0000256" key="1">
    <source>
        <dbReference type="SAM" id="MobiDB-lite"/>
    </source>
</evidence>
<feature type="compositionally biased region" description="Basic and acidic residues" evidence="1">
    <location>
        <begin position="1"/>
        <end position="10"/>
    </location>
</feature>
<protein>
    <submittedName>
        <fullName evidence="2">Uncharacterized protein</fullName>
    </submittedName>
</protein>
<sequence length="73" mass="8101">MNKKDSETKSKFTLSNAQRPFCSSKNMLPLTQAPSIQNPQNPPNAPRMQSPQDSANTPRINRNQSQSGPFQDA</sequence>
<accession>A0A9J6BBE2</accession>
<comment type="caution">
    <text evidence="2">The sequence shown here is derived from an EMBL/GenBank/DDBJ whole genome shotgun (WGS) entry which is preliminary data.</text>
</comment>
<evidence type="ECO:0000313" key="2">
    <source>
        <dbReference type="EMBL" id="KAG5666999.1"/>
    </source>
</evidence>
<dbReference type="AlphaFoldDB" id="A0A9J6BBE2"/>
<feature type="region of interest" description="Disordered" evidence="1">
    <location>
        <begin position="1"/>
        <end position="73"/>
    </location>
</feature>
<keyword evidence="3" id="KW-1185">Reference proteome</keyword>
<feature type="compositionally biased region" description="Polar residues" evidence="1">
    <location>
        <begin position="11"/>
        <end position="26"/>
    </location>
</feature>
<gene>
    <name evidence="2" type="ORF">PVAND_015002</name>
</gene>
<proteinExistence type="predicted"/>
<organism evidence="2 3">
    <name type="scientific">Polypedilum vanderplanki</name>
    <name type="common">Sleeping chironomid midge</name>
    <dbReference type="NCBI Taxonomy" id="319348"/>
    <lineage>
        <taxon>Eukaryota</taxon>
        <taxon>Metazoa</taxon>
        <taxon>Ecdysozoa</taxon>
        <taxon>Arthropoda</taxon>
        <taxon>Hexapoda</taxon>
        <taxon>Insecta</taxon>
        <taxon>Pterygota</taxon>
        <taxon>Neoptera</taxon>
        <taxon>Endopterygota</taxon>
        <taxon>Diptera</taxon>
        <taxon>Nematocera</taxon>
        <taxon>Chironomoidea</taxon>
        <taxon>Chironomidae</taxon>
        <taxon>Chironominae</taxon>
        <taxon>Polypedilum</taxon>
        <taxon>Polypedilum</taxon>
    </lineage>
</organism>
<name>A0A9J6BBE2_POLVA</name>
<dbReference type="Proteomes" id="UP001107558">
    <property type="component" value="Chromosome 4"/>
</dbReference>
<reference evidence="2" key="1">
    <citation type="submission" date="2021-03" db="EMBL/GenBank/DDBJ databases">
        <title>Chromosome level genome of the anhydrobiotic midge Polypedilum vanderplanki.</title>
        <authorList>
            <person name="Yoshida Y."/>
            <person name="Kikawada T."/>
            <person name="Gusev O."/>
        </authorList>
    </citation>
    <scope>NUCLEOTIDE SEQUENCE</scope>
    <source>
        <strain evidence="2">NIAS01</strain>
        <tissue evidence="2">Whole body or cell culture</tissue>
    </source>
</reference>
<evidence type="ECO:0000313" key="3">
    <source>
        <dbReference type="Proteomes" id="UP001107558"/>
    </source>
</evidence>
<feature type="compositionally biased region" description="Polar residues" evidence="1">
    <location>
        <begin position="47"/>
        <end position="73"/>
    </location>
</feature>
<dbReference type="EMBL" id="JADBJN010000004">
    <property type="protein sequence ID" value="KAG5666999.1"/>
    <property type="molecule type" value="Genomic_DNA"/>
</dbReference>